<protein>
    <submittedName>
        <fullName evidence="5">Membrane protein</fullName>
    </submittedName>
</protein>
<dbReference type="GO" id="GO:0019867">
    <property type="term" value="C:outer membrane"/>
    <property type="evidence" value="ECO:0007669"/>
    <property type="project" value="InterPro"/>
</dbReference>
<dbReference type="Pfam" id="PF05433">
    <property type="entry name" value="Rick_17kDa_Anti"/>
    <property type="match status" value="1"/>
</dbReference>
<reference evidence="5 6" key="1">
    <citation type="submission" date="2019-07" db="EMBL/GenBank/DDBJ databases">
        <title>Whole genome shotgun sequence of Pseudoalteromonas espejiana NBRC 102222.</title>
        <authorList>
            <person name="Hosoyama A."/>
            <person name="Uohara A."/>
            <person name="Ohji S."/>
            <person name="Ichikawa N."/>
        </authorList>
    </citation>
    <scope>NUCLEOTIDE SEQUENCE [LARGE SCALE GENOMIC DNA]</scope>
    <source>
        <strain evidence="5 6">NBRC 102222</strain>
    </source>
</reference>
<feature type="domain" description="Glycine zipper 2TM" evidence="4">
    <location>
        <begin position="59"/>
        <end position="96"/>
    </location>
</feature>
<comment type="caution">
    <text evidence="5">The sequence shown here is derived from an EMBL/GenBank/DDBJ whole genome shotgun (WGS) entry which is preliminary data.</text>
</comment>
<gene>
    <name evidence="5" type="ORF">PES01_03190</name>
</gene>
<evidence type="ECO:0000259" key="4">
    <source>
        <dbReference type="Pfam" id="PF05433"/>
    </source>
</evidence>
<accession>A0A510XR17</accession>
<keyword evidence="6" id="KW-1185">Reference proteome</keyword>
<dbReference type="InterPro" id="IPR008816">
    <property type="entry name" value="Gly_zipper_2TM_dom"/>
</dbReference>
<feature type="chain" id="PRO_5021702692" evidence="3">
    <location>
        <begin position="21"/>
        <end position="156"/>
    </location>
</feature>
<sequence length="156" mass="17215">MKALTLIMCTLLTISNPSFANYERNKAVPVQQVLFGDVKSVRKITEQELVQDKNSGWKTFGGALLGGVVGNQFGGGSGRTVATILGSVIGGSVAHNNQQKKIYYKQTHLVELLIQVENGDQYMVVQDQDQSMRFSKGDNVRLVYLSDNTVRVDRAY</sequence>
<dbReference type="InterPro" id="IPR051407">
    <property type="entry name" value="Bact_OM_lipoprot/Surf_antigen"/>
</dbReference>
<keyword evidence="3" id="KW-0732">Signal</keyword>
<organism evidence="5 6">
    <name type="scientific">Pseudoalteromonas espejiana</name>
    <dbReference type="NCBI Taxonomy" id="28107"/>
    <lineage>
        <taxon>Bacteria</taxon>
        <taxon>Pseudomonadati</taxon>
        <taxon>Pseudomonadota</taxon>
        <taxon>Gammaproteobacteria</taxon>
        <taxon>Alteromonadales</taxon>
        <taxon>Pseudoalteromonadaceae</taxon>
        <taxon>Pseudoalteromonas</taxon>
    </lineage>
</organism>
<name>A0A510XR17_9GAMM</name>
<evidence type="ECO:0000313" key="6">
    <source>
        <dbReference type="Proteomes" id="UP000321419"/>
    </source>
</evidence>
<dbReference type="EMBL" id="BJUM01000003">
    <property type="protein sequence ID" value="GEK53474.1"/>
    <property type="molecule type" value="Genomic_DNA"/>
</dbReference>
<evidence type="ECO:0000256" key="1">
    <source>
        <dbReference type="ARBA" id="ARBA00004370"/>
    </source>
</evidence>
<keyword evidence="2" id="KW-0472">Membrane</keyword>
<dbReference type="Proteomes" id="UP000321419">
    <property type="component" value="Unassembled WGS sequence"/>
</dbReference>
<evidence type="ECO:0000313" key="5">
    <source>
        <dbReference type="EMBL" id="GEK53474.1"/>
    </source>
</evidence>
<evidence type="ECO:0000256" key="2">
    <source>
        <dbReference type="ARBA" id="ARBA00023136"/>
    </source>
</evidence>
<dbReference type="OrthoDB" id="6291231at2"/>
<evidence type="ECO:0000256" key="3">
    <source>
        <dbReference type="SAM" id="SignalP"/>
    </source>
</evidence>
<dbReference type="RefSeq" id="WP_089347434.1">
    <property type="nucleotide sequence ID" value="NZ_BJUM01000003.1"/>
</dbReference>
<dbReference type="PANTHER" id="PTHR35603:SF2">
    <property type="entry name" value="OUTER MEMBRANE LIPOPROTEIN"/>
    <property type="match status" value="1"/>
</dbReference>
<feature type="signal peptide" evidence="3">
    <location>
        <begin position="1"/>
        <end position="20"/>
    </location>
</feature>
<comment type="subcellular location">
    <subcellularLocation>
        <location evidence="1">Membrane</location>
    </subcellularLocation>
</comment>
<proteinExistence type="predicted"/>
<dbReference type="AlphaFoldDB" id="A0A510XR17"/>
<dbReference type="PANTHER" id="PTHR35603">
    <property type="match status" value="1"/>
</dbReference>